<feature type="domain" description="Tyrosine-protein phosphatase" evidence="8">
    <location>
        <begin position="113"/>
        <end position="262"/>
    </location>
</feature>
<reference evidence="10 11" key="1">
    <citation type="submission" date="2021-06" db="EMBL/GenBank/DDBJ databases">
        <title>A haploid diamondback moth (Plutella xylostella L.) genome assembly resolves 31 chromosomes and identifies a diamide resistance mutation.</title>
        <authorList>
            <person name="Ward C.M."/>
            <person name="Perry K.D."/>
            <person name="Baker G."/>
            <person name="Powis K."/>
            <person name="Heckel D.G."/>
            <person name="Baxter S.W."/>
        </authorList>
    </citation>
    <scope>NUCLEOTIDE SEQUENCE [LARGE SCALE GENOMIC DNA]</scope>
    <source>
        <strain evidence="10 11">LV</strain>
        <tissue evidence="10">Single pupa</tissue>
    </source>
</reference>
<dbReference type="InterPro" id="IPR020405">
    <property type="entry name" value="Atypical_DUSP_subfamA"/>
</dbReference>
<protein>
    <recommendedName>
        <fullName evidence="2">protein-serine/threonine phosphatase</fullName>
        <ecNumber evidence="2">3.1.3.16</ecNumber>
    </recommendedName>
</protein>
<evidence type="ECO:0000256" key="7">
    <source>
        <dbReference type="SAM" id="Phobius"/>
    </source>
</evidence>
<comment type="similarity">
    <text evidence="1">Belongs to the protein-tyrosine phosphatase family. Non-receptor class dual specificity subfamily.</text>
</comment>
<sequence>ERARRVLLCSLVFKFELKLIIFVSLNTFVFVVVYILDNCENFTMSYYRDTSIQYSMFPRSHSYCAATEQRVGSYLRTLMSFGSSTSSSMLSSLSAIRGRPSAYAESIYTSAPDMNEVYPGLFVGDAVAAKDKNFLRRMGITHVLNTAEGKRFTQVDTDHLYYRDTSIRYKGFPMMDMPSTDIAKYFYIAANFIDEGISSGGRVLVHCMMGVSRSATCAIAFLMIKRGMTLTEALSLCRARRDIHPNEGFLRQLQQLDRELRLQRVR</sequence>
<dbReference type="PANTHER" id="PTHR45682">
    <property type="entry name" value="AGAP008228-PA"/>
    <property type="match status" value="1"/>
</dbReference>
<keyword evidence="3" id="KW-0378">Hydrolase</keyword>
<dbReference type="PRINTS" id="PR01909">
    <property type="entry name" value="ADSPHPHTASEA"/>
</dbReference>
<comment type="catalytic activity">
    <reaction evidence="6">
        <text>O-phospho-L-threonyl-[protein] + H2O = L-threonyl-[protein] + phosphate</text>
        <dbReference type="Rhea" id="RHEA:47004"/>
        <dbReference type="Rhea" id="RHEA-COMP:11060"/>
        <dbReference type="Rhea" id="RHEA-COMP:11605"/>
        <dbReference type="ChEBI" id="CHEBI:15377"/>
        <dbReference type="ChEBI" id="CHEBI:30013"/>
        <dbReference type="ChEBI" id="CHEBI:43474"/>
        <dbReference type="ChEBI" id="CHEBI:61977"/>
        <dbReference type="EC" id="3.1.3.16"/>
    </reaction>
</comment>
<dbReference type="EC" id="3.1.3.16" evidence="2"/>
<comment type="caution">
    <text evidence="10">The sequence shown here is derived from an EMBL/GenBank/DDBJ whole genome shotgun (WGS) entry which is preliminary data.</text>
</comment>
<feature type="transmembrane region" description="Helical" evidence="7">
    <location>
        <begin position="12"/>
        <end position="36"/>
    </location>
</feature>
<dbReference type="Gene3D" id="3.90.190.10">
    <property type="entry name" value="Protein tyrosine phosphatase superfamily"/>
    <property type="match status" value="1"/>
</dbReference>
<dbReference type="PROSITE" id="PS50054">
    <property type="entry name" value="TYR_PHOSPHATASE_DUAL"/>
    <property type="match status" value="1"/>
</dbReference>
<gene>
    <name evidence="10" type="ORF">JYU34_003862</name>
</gene>
<evidence type="ECO:0000256" key="2">
    <source>
        <dbReference type="ARBA" id="ARBA00013081"/>
    </source>
</evidence>
<keyword evidence="7" id="KW-0812">Transmembrane</keyword>
<dbReference type="InterPro" id="IPR016130">
    <property type="entry name" value="Tyr_Pase_AS"/>
</dbReference>
<evidence type="ECO:0000256" key="3">
    <source>
        <dbReference type="ARBA" id="ARBA00022801"/>
    </source>
</evidence>
<keyword evidence="7" id="KW-1133">Transmembrane helix</keyword>
<dbReference type="CDD" id="cd14515">
    <property type="entry name" value="DUSP3-like"/>
    <property type="match status" value="1"/>
</dbReference>
<dbReference type="SUPFAM" id="SSF52799">
    <property type="entry name" value="(Phosphotyrosine protein) phosphatases II"/>
    <property type="match status" value="1"/>
</dbReference>
<organism evidence="10 11">
    <name type="scientific">Plutella xylostella</name>
    <name type="common">Diamondback moth</name>
    <name type="synonym">Plutella maculipennis</name>
    <dbReference type="NCBI Taxonomy" id="51655"/>
    <lineage>
        <taxon>Eukaryota</taxon>
        <taxon>Metazoa</taxon>
        <taxon>Ecdysozoa</taxon>
        <taxon>Arthropoda</taxon>
        <taxon>Hexapoda</taxon>
        <taxon>Insecta</taxon>
        <taxon>Pterygota</taxon>
        <taxon>Neoptera</taxon>
        <taxon>Endopterygota</taxon>
        <taxon>Lepidoptera</taxon>
        <taxon>Glossata</taxon>
        <taxon>Ditrysia</taxon>
        <taxon>Yponomeutoidea</taxon>
        <taxon>Plutellidae</taxon>
        <taxon>Plutella</taxon>
    </lineage>
</organism>
<feature type="non-terminal residue" evidence="10">
    <location>
        <position position="1"/>
    </location>
</feature>
<dbReference type="PROSITE" id="PS50056">
    <property type="entry name" value="TYR_PHOSPHATASE_2"/>
    <property type="match status" value="1"/>
</dbReference>
<comment type="catalytic activity">
    <reaction evidence="5">
        <text>O-phospho-L-seryl-[protein] + H2O = L-seryl-[protein] + phosphate</text>
        <dbReference type="Rhea" id="RHEA:20629"/>
        <dbReference type="Rhea" id="RHEA-COMP:9863"/>
        <dbReference type="Rhea" id="RHEA-COMP:11604"/>
        <dbReference type="ChEBI" id="CHEBI:15377"/>
        <dbReference type="ChEBI" id="CHEBI:29999"/>
        <dbReference type="ChEBI" id="CHEBI:43474"/>
        <dbReference type="ChEBI" id="CHEBI:83421"/>
        <dbReference type="EC" id="3.1.3.16"/>
    </reaction>
</comment>
<evidence type="ECO:0000259" key="8">
    <source>
        <dbReference type="PROSITE" id="PS50054"/>
    </source>
</evidence>
<dbReference type="Pfam" id="PF00782">
    <property type="entry name" value="DSPc"/>
    <property type="match status" value="1"/>
</dbReference>
<accession>A0ABQ7R178</accession>
<evidence type="ECO:0000259" key="9">
    <source>
        <dbReference type="PROSITE" id="PS50056"/>
    </source>
</evidence>
<proteinExistence type="inferred from homology"/>
<keyword evidence="7" id="KW-0472">Membrane</keyword>
<evidence type="ECO:0000256" key="1">
    <source>
        <dbReference type="ARBA" id="ARBA00008601"/>
    </source>
</evidence>
<dbReference type="InterPro" id="IPR000387">
    <property type="entry name" value="Tyr_Pase_dom"/>
</dbReference>
<evidence type="ECO:0000256" key="6">
    <source>
        <dbReference type="ARBA" id="ARBA00048336"/>
    </source>
</evidence>
<dbReference type="SMART" id="SM00195">
    <property type="entry name" value="DSPc"/>
    <property type="match status" value="1"/>
</dbReference>
<dbReference type="EMBL" id="JAHIBW010000005">
    <property type="protein sequence ID" value="KAG7311009.1"/>
    <property type="molecule type" value="Genomic_DNA"/>
</dbReference>
<evidence type="ECO:0000313" key="11">
    <source>
        <dbReference type="Proteomes" id="UP000823941"/>
    </source>
</evidence>
<dbReference type="Proteomes" id="UP000823941">
    <property type="component" value="Chromosome 5"/>
</dbReference>
<dbReference type="PRINTS" id="PR01908">
    <property type="entry name" value="ADSPHPHTASE"/>
</dbReference>
<keyword evidence="4" id="KW-0904">Protein phosphatase</keyword>
<evidence type="ECO:0000256" key="5">
    <source>
        <dbReference type="ARBA" id="ARBA00047761"/>
    </source>
</evidence>
<dbReference type="PROSITE" id="PS00383">
    <property type="entry name" value="TYR_PHOSPHATASE_1"/>
    <property type="match status" value="1"/>
</dbReference>
<dbReference type="InterPro" id="IPR020422">
    <property type="entry name" value="TYR_PHOSPHATASE_DUAL_dom"/>
</dbReference>
<evidence type="ECO:0000256" key="4">
    <source>
        <dbReference type="ARBA" id="ARBA00022912"/>
    </source>
</evidence>
<evidence type="ECO:0000313" key="10">
    <source>
        <dbReference type="EMBL" id="KAG7311009.1"/>
    </source>
</evidence>
<dbReference type="InterPro" id="IPR000340">
    <property type="entry name" value="Dual-sp_phosphatase_cat-dom"/>
</dbReference>
<dbReference type="PANTHER" id="PTHR45682:SF5">
    <property type="entry name" value="DUAL SPECIFICITY PROTEIN PHOSPHATASE"/>
    <property type="match status" value="1"/>
</dbReference>
<name>A0ABQ7R178_PLUXY</name>
<dbReference type="InterPro" id="IPR029021">
    <property type="entry name" value="Prot-tyrosine_phosphatase-like"/>
</dbReference>
<feature type="domain" description="Tyrosine specific protein phosphatases" evidence="9">
    <location>
        <begin position="183"/>
        <end position="241"/>
    </location>
</feature>
<keyword evidence="11" id="KW-1185">Reference proteome</keyword>